<dbReference type="GO" id="GO:0052716">
    <property type="term" value="F:hydroquinone:oxygen oxidoreductase activity"/>
    <property type="evidence" value="ECO:0007669"/>
    <property type="project" value="UniProtKB-EC"/>
</dbReference>
<feature type="domain" description="Plastocyanin-like" evidence="10">
    <location>
        <begin position="34"/>
        <end position="152"/>
    </location>
</feature>
<dbReference type="PANTHER" id="PTHR11709:SF511">
    <property type="entry name" value="LACCASE"/>
    <property type="match status" value="1"/>
</dbReference>
<dbReference type="Pfam" id="PF07732">
    <property type="entry name" value="Cu-oxidase_3"/>
    <property type="match status" value="1"/>
</dbReference>
<keyword evidence="4" id="KW-0186">Copper</keyword>
<evidence type="ECO:0000256" key="3">
    <source>
        <dbReference type="ARBA" id="ARBA00023002"/>
    </source>
</evidence>
<dbReference type="PANTHER" id="PTHR11709">
    <property type="entry name" value="MULTI-COPPER OXIDASE"/>
    <property type="match status" value="1"/>
</dbReference>
<dbReference type="CDD" id="cd13856">
    <property type="entry name" value="CuRO_1_Tv-LCC_like"/>
    <property type="match status" value="1"/>
</dbReference>
<evidence type="ECO:0000256" key="6">
    <source>
        <dbReference type="ARBA" id="ARBA00023180"/>
    </source>
</evidence>
<dbReference type="InterPro" id="IPR011706">
    <property type="entry name" value="Cu-oxidase_C"/>
</dbReference>
<keyword evidence="7" id="KW-0732">Signal</keyword>
<keyword evidence="6" id="KW-0325">Glycoprotein</keyword>
<dbReference type="GO" id="GO:0005507">
    <property type="term" value="F:copper ion binding"/>
    <property type="evidence" value="ECO:0007669"/>
    <property type="project" value="InterPro"/>
</dbReference>
<keyword evidence="3 11" id="KW-0560">Oxidoreductase</keyword>
<dbReference type="Gene3D" id="2.60.40.420">
    <property type="entry name" value="Cupredoxins - blue copper proteins"/>
    <property type="match status" value="3"/>
</dbReference>
<dbReference type="SUPFAM" id="SSF49503">
    <property type="entry name" value="Cupredoxins"/>
    <property type="match status" value="3"/>
</dbReference>
<dbReference type="InterPro" id="IPR001117">
    <property type="entry name" value="Cu-oxidase_2nd"/>
</dbReference>
<dbReference type="SMR" id="A0A873P8S1"/>
<evidence type="ECO:0000256" key="2">
    <source>
        <dbReference type="ARBA" id="ARBA00022723"/>
    </source>
</evidence>
<dbReference type="CDD" id="cd13903">
    <property type="entry name" value="CuRO_3_Tv-LCC_like"/>
    <property type="match status" value="1"/>
</dbReference>
<evidence type="ECO:0000259" key="10">
    <source>
        <dbReference type="Pfam" id="PF07732"/>
    </source>
</evidence>
<name>A0A873P8S1_9AGAM</name>
<dbReference type="EMBL" id="MT648847">
    <property type="protein sequence ID" value="QPA20094.1"/>
    <property type="molecule type" value="mRNA"/>
</dbReference>
<dbReference type="EC" id="1.10.3.2" evidence="11"/>
<evidence type="ECO:0000313" key="11">
    <source>
        <dbReference type="EMBL" id="QPA20094.1"/>
    </source>
</evidence>
<dbReference type="InterPro" id="IPR033138">
    <property type="entry name" value="Cu_oxidase_CS"/>
</dbReference>
<accession>A0A873P8S1</accession>
<sequence length="523" mass="57077">MLLSLQRSSILTLWLFSSNTLAAVVSTNLNIVNKVIAPDGYARDTVLAGGTFPGPIIKGNKGDNFRINVKDSLNDTNMDIVTSVHWHGIFQHGGTNWADGAASINQCPIIPGDSFLYNFSIPDQAGTFWYHSHFSNQYCDGLRGPLIVYDPKDPHANLYDVDDDSTVITLADWYHYFSHDAPAIPAPDSVLINGLGRYSNSPTPNSPLAVVNVQQGKRYRFRVVSISCDSNFIFSIDQHDLTVIEADGVNTQPFVVNSIQIFAAQRYSIVLNANQPPANYWIRAQPDLGNTTFAGGLNSAILRYAGAPNADPTSKATSATRLLLETDLHPLDQSPVPGPHRIGDPSVTTINLDVFLSNSTPRLFYVNNVTFQPPTIPVLLQILSGAKKPQELMPNGSVYGLERNKVVDLIIPGGATGGPHPVHLHGHAFHVLRSAGNSSYNFVNPVIRDTVNIGNASDEVTIRFVTDNPGPWFIHCHIDWHLTAGFAAVMAERVDEVAQDIHPSAAWDQLCPTFNNFDGPKGK</sequence>
<dbReference type="PROSITE" id="PS00079">
    <property type="entry name" value="MULTICOPPER_OXIDASE1"/>
    <property type="match status" value="1"/>
</dbReference>
<feature type="chain" id="PRO_5032786281" evidence="7">
    <location>
        <begin position="23"/>
        <end position="523"/>
    </location>
</feature>
<protein>
    <submittedName>
        <fullName evidence="11">Laccase 11</fullName>
        <ecNumber evidence="11">1.10.3.2</ecNumber>
    </submittedName>
</protein>
<feature type="domain" description="Plastocyanin-like" evidence="9">
    <location>
        <begin position="373"/>
        <end position="494"/>
    </location>
</feature>
<dbReference type="InterPro" id="IPR045087">
    <property type="entry name" value="Cu-oxidase_fam"/>
</dbReference>
<proteinExistence type="evidence at transcript level"/>
<dbReference type="InterPro" id="IPR011707">
    <property type="entry name" value="Cu-oxidase-like_N"/>
</dbReference>
<feature type="domain" description="Plastocyanin-like" evidence="8">
    <location>
        <begin position="165"/>
        <end position="307"/>
    </location>
</feature>
<feature type="signal peptide" evidence="7">
    <location>
        <begin position="1"/>
        <end position="22"/>
    </location>
</feature>
<dbReference type="Pfam" id="PF00394">
    <property type="entry name" value="Cu-oxidase"/>
    <property type="match status" value="1"/>
</dbReference>
<comment type="similarity">
    <text evidence="1">Belongs to the multicopper oxidase family.</text>
</comment>
<organism evidence="11">
    <name type="scientific">Amylostereum areolatum</name>
    <dbReference type="NCBI Taxonomy" id="103385"/>
    <lineage>
        <taxon>Eukaryota</taxon>
        <taxon>Fungi</taxon>
        <taxon>Dikarya</taxon>
        <taxon>Basidiomycota</taxon>
        <taxon>Agaricomycotina</taxon>
        <taxon>Agaricomycetes</taxon>
        <taxon>Russulales</taxon>
        <taxon>Stereaceae</taxon>
        <taxon>Amylostereum</taxon>
    </lineage>
</organism>
<dbReference type="FunFam" id="2.60.40.420:FF:000045">
    <property type="entry name" value="Laccase 2"/>
    <property type="match status" value="1"/>
</dbReference>
<dbReference type="InterPro" id="IPR008972">
    <property type="entry name" value="Cupredoxin"/>
</dbReference>
<keyword evidence="5" id="KW-1015">Disulfide bond</keyword>
<dbReference type="Pfam" id="PF07731">
    <property type="entry name" value="Cu-oxidase_2"/>
    <property type="match status" value="1"/>
</dbReference>
<evidence type="ECO:0000256" key="5">
    <source>
        <dbReference type="ARBA" id="ARBA00023157"/>
    </source>
</evidence>
<evidence type="ECO:0000259" key="9">
    <source>
        <dbReference type="Pfam" id="PF07731"/>
    </source>
</evidence>
<dbReference type="AlphaFoldDB" id="A0A873P8S1"/>
<evidence type="ECO:0000256" key="4">
    <source>
        <dbReference type="ARBA" id="ARBA00023008"/>
    </source>
</evidence>
<evidence type="ECO:0000256" key="1">
    <source>
        <dbReference type="ARBA" id="ARBA00010609"/>
    </source>
</evidence>
<evidence type="ECO:0000256" key="7">
    <source>
        <dbReference type="SAM" id="SignalP"/>
    </source>
</evidence>
<reference evidence="11" key="1">
    <citation type="submission" date="2020-06" db="EMBL/GenBank/DDBJ databases">
        <title>Systematic Analysis and Functional Characterization of the Amylostereum areolatum Laccases in Lignin Degradation through Molecular Docking.</title>
        <authorList>
            <person name="Fu N."/>
            <person name="Ren L."/>
        </authorList>
    </citation>
    <scope>NUCLEOTIDE SEQUENCE</scope>
    <source>
        <strain evidence="11">HG-01</strain>
    </source>
</reference>
<keyword evidence="2" id="KW-0479">Metal-binding</keyword>
<evidence type="ECO:0000259" key="8">
    <source>
        <dbReference type="Pfam" id="PF00394"/>
    </source>
</evidence>